<dbReference type="EMBL" id="WNTK01000795">
    <property type="protein sequence ID" value="KAG9468645.1"/>
    <property type="molecule type" value="Genomic_DNA"/>
</dbReference>
<protein>
    <recommendedName>
        <fullName evidence="14">Olfactory receptor</fullName>
    </recommendedName>
</protein>
<dbReference type="PRINTS" id="PR00237">
    <property type="entry name" value="GPCRRHODOPSN"/>
</dbReference>
<keyword evidence="3 14" id="KW-0716">Sensory transduction</keyword>
<dbReference type="PRINTS" id="PR00245">
    <property type="entry name" value="OLFACTORYR"/>
</dbReference>
<keyword evidence="9" id="KW-1015">Disulfide bond</keyword>
<evidence type="ECO:0000256" key="13">
    <source>
        <dbReference type="RuleBase" id="RU000688"/>
    </source>
</evidence>
<dbReference type="GO" id="GO:0004984">
    <property type="term" value="F:olfactory receptor activity"/>
    <property type="evidence" value="ECO:0007669"/>
    <property type="project" value="InterPro"/>
</dbReference>
<evidence type="ECO:0000256" key="6">
    <source>
        <dbReference type="ARBA" id="ARBA00022989"/>
    </source>
</evidence>
<keyword evidence="8 14" id="KW-0472">Membrane</keyword>
<dbReference type="PANTHER" id="PTHR24242:SF253">
    <property type="entry name" value="OLFACTORY RECEPTOR-RELATED"/>
    <property type="match status" value="1"/>
</dbReference>
<keyword evidence="2 14" id="KW-1003">Cell membrane</keyword>
<feature type="transmembrane region" description="Helical" evidence="14">
    <location>
        <begin position="273"/>
        <end position="292"/>
    </location>
</feature>
<evidence type="ECO:0000256" key="3">
    <source>
        <dbReference type="ARBA" id="ARBA00022606"/>
    </source>
</evidence>
<proteinExistence type="inferred from homology"/>
<sequence>MHEENSTTVTEFLILGFPALNDYKLPFFSIVILMYCMTVSENLLIILLVSTSQRLQSPMYFFLGHLALSDIIQLSNIVPKMLDVIIRKGSVISFAGCITQFYLYGVSVSAECFLLTAMSYDRYLAICKPLHYISMMSVKLRYSLVISSWVLGLMLIFITVLFVNDLDFCGPNVINHFFCDFAPLLELSCSDTMDVVIDMFVLSFPIVVVPFLFVIISYNFIFRTIFRIPSISGRQKTFSTCSSHLVVVSTYYGSMLIIYMVPYRGHLIPANQYISLAYIVLTPLLNPVIYSLRNKDIQSSIIYLIVCTFLVSRRCISFQRQ</sequence>
<feature type="transmembrane region" description="Helical" evidence="14">
    <location>
        <begin position="200"/>
        <end position="222"/>
    </location>
</feature>
<evidence type="ECO:0000256" key="11">
    <source>
        <dbReference type="ARBA" id="ARBA00023180"/>
    </source>
</evidence>
<dbReference type="AlphaFoldDB" id="A0A8J6EGP8"/>
<keyword evidence="17" id="KW-1185">Reference proteome</keyword>
<dbReference type="Pfam" id="PF13853">
    <property type="entry name" value="7tm_4"/>
    <property type="match status" value="1"/>
</dbReference>
<keyword evidence="10 13" id="KW-0675">Receptor</keyword>
<organism evidence="16 17">
    <name type="scientific">Eleutherodactylus coqui</name>
    <name type="common">Puerto Rican coqui</name>
    <dbReference type="NCBI Taxonomy" id="57060"/>
    <lineage>
        <taxon>Eukaryota</taxon>
        <taxon>Metazoa</taxon>
        <taxon>Chordata</taxon>
        <taxon>Craniata</taxon>
        <taxon>Vertebrata</taxon>
        <taxon>Euteleostomi</taxon>
        <taxon>Amphibia</taxon>
        <taxon>Batrachia</taxon>
        <taxon>Anura</taxon>
        <taxon>Neobatrachia</taxon>
        <taxon>Hyloidea</taxon>
        <taxon>Eleutherodactylidae</taxon>
        <taxon>Eleutherodactylinae</taxon>
        <taxon>Eleutherodactylus</taxon>
        <taxon>Eleutherodactylus</taxon>
    </lineage>
</organism>
<keyword evidence="6 14" id="KW-1133">Transmembrane helix</keyword>
<keyword evidence="4 13" id="KW-0812">Transmembrane</keyword>
<comment type="similarity">
    <text evidence="13">Belongs to the G-protein coupled receptor 1 family.</text>
</comment>
<evidence type="ECO:0000256" key="1">
    <source>
        <dbReference type="ARBA" id="ARBA00004651"/>
    </source>
</evidence>
<dbReference type="PROSITE" id="PS50262">
    <property type="entry name" value="G_PROTEIN_RECEP_F1_2"/>
    <property type="match status" value="1"/>
</dbReference>
<keyword evidence="12 13" id="KW-0807">Transducer</keyword>
<dbReference type="PROSITE" id="PS00237">
    <property type="entry name" value="G_PROTEIN_RECEP_F1_1"/>
    <property type="match status" value="1"/>
</dbReference>
<evidence type="ECO:0000259" key="15">
    <source>
        <dbReference type="PROSITE" id="PS50262"/>
    </source>
</evidence>
<name>A0A8J6EGP8_ELECQ</name>
<evidence type="ECO:0000256" key="4">
    <source>
        <dbReference type="ARBA" id="ARBA00022692"/>
    </source>
</evidence>
<evidence type="ECO:0000256" key="5">
    <source>
        <dbReference type="ARBA" id="ARBA00022725"/>
    </source>
</evidence>
<feature type="transmembrane region" description="Helical" evidence="14">
    <location>
        <begin position="27"/>
        <end position="48"/>
    </location>
</feature>
<dbReference type="InterPro" id="IPR017452">
    <property type="entry name" value="GPCR_Rhodpsn_7TM"/>
</dbReference>
<reference evidence="16" key="1">
    <citation type="thesis" date="2020" institute="ProQuest LLC" country="789 East Eisenhower Parkway, Ann Arbor, MI, USA">
        <title>Comparative Genomics and Chromosome Evolution.</title>
        <authorList>
            <person name="Mudd A.B."/>
        </authorList>
    </citation>
    <scope>NUCLEOTIDE SEQUENCE</scope>
    <source>
        <strain evidence="16">HN-11 Male</strain>
        <tissue evidence="16">Kidney and liver</tissue>
    </source>
</reference>
<dbReference type="FunFam" id="1.20.1070.10:FF:000010">
    <property type="entry name" value="Olfactory receptor"/>
    <property type="match status" value="1"/>
</dbReference>
<feature type="transmembrane region" description="Helical" evidence="14">
    <location>
        <begin position="243"/>
        <end position="261"/>
    </location>
</feature>
<evidence type="ECO:0000256" key="12">
    <source>
        <dbReference type="ARBA" id="ARBA00023224"/>
    </source>
</evidence>
<dbReference type="SUPFAM" id="SSF81321">
    <property type="entry name" value="Family A G protein-coupled receptor-like"/>
    <property type="match status" value="1"/>
</dbReference>
<evidence type="ECO:0000256" key="8">
    <source>
        <dbReference type="ARBA" id="ARBA00023136"/>
    </source>
</evidence>
<dbReference type="InterPro" id="IPR000725">
    <property type="entry name" value="Olfact_rcpt"/>
</dbReference>
<evidence type="ECO:0000256" key="7">
    <source>
        <dbReference type="ARBA" id="ARBA00023040"/>
    </source>
</evidence>
<gene>
    <name evidence="16" type="ORF">GDO78_022281</name>
</gene>
<feature type="transmembrane region" description="Helical" evidence="14">
    <location>
        <begin position="60"/>
        <end position="81"/>
    </location>
</feature>
<comment type="caution">
    <text evidence="16">The sequence shown here is derived from an EMBL/GenBank/DDBJ whole genome shotgun (WGS) entry which is preliminary data.</text>
</comment>
<dbReference type="GO" id="GO:0005886">
    <property type="term" value="C:plasma membrane"/>
    <property type="evidence" value="ECO:0007669"/>
    <property type="project" value="UniProtKB-SubCell"/>
</dbReference>
<keyword evidence="11" id="KW-0325">Glycoprotein</keyword>
<dbReference type="OrthoDB" id="9895545at2759"/>
<evidence type="ECO:0000313" key="17">
    <source>
        <dbReference type="Proteomes" id="UP000770717"/>
    </source>
</evidence>
<evidence type="ECO:0000256" key="14">
    <source>
        <dbReference type="RuleBase" id="RU363047"/>
    </source>
</evidence>
<keyword evidence="5 14" id="KW-0552">Olfaction</keyword>
<feature type="transmembrane region" description="Helical" evidence="14">
    <location>
        <begin position="101"/>
        <end position="120"/>
    </location>
</feature>
<dbReference type="InterPro" id="IPR050939">
    <property type="entry name" value="Olfactory_GPCR1"/>
</dbReference>
<dbReference type="Proteomes" id="UP000770717">
    <property type="component" value="Unassembled WGS sequence"/>
</dbReference>
<evidence type="ECO:0000256" key="9">
    <source>
        <dbReference type="ARBA" id="ARBA00023157"/>
    </source>
</evidence>
<keyword evidence="7 13" id="KW-0297">G-protein coupled receptor</keyword>
<dbReference type="GO" id="GO:0004930">
    <property type="term" value="F:G protein-coupled receptor activity"/>
    <property type="evidence" value="ECO:0007669"/>
    <property type="project" value="UniProtKB-KW"/>
</dbReference>
<dbReference type="PANTHER" id="PTHR24242">
    <property type="entry name" value="G-PROTEIN COUPLED RECEPTOR"/>
    <property type="match status" value="1"/>
</dbReference>
<feature type="transmembrane region" description="Helical" evidence="14">
    <location>
        <begin position="140"/>
        <end position="163"/>
    </location>
</feature>
<feature type="domain" description="G-protein coupled receptors family 1 profile" evidence="15">
    <location>
        <begin position="41"/>
        <end position="290"/>
    </location>
</feature>
<evidence type="ECO:0000256" key="2">
    <source>
        <dbReference type="ARBA" id="ARBA00022475"/>
    </source>
</evidence>
<evidence type="ECO:0000256" key="10">
    <source>
        <dbReference type="ARBA" id="ARBA00023170"/>
    </source>
</evidence>
<dbReference type="Gene3D" id="1.20.1070.10">
    <property type="entry name" value="Rhodopsin 7-helix transmembrane proteins"/>
    <property type="match status" value="1"/>
</dbReference>
<accession>A0A8J6EGP8</accession>
<comment type="subcellular location">
    <subcellularLocation>
        <location evidence="1 14">Cell membrane</location>
        <topology evidence="1 14">Multi-pass membrane protein</topology>
    </subcellularLocation>
</comment>
<evidence type="ECO:0000313" key="16">
    <source>
        <dbReference type="EMBL" id="KAG9468645.1"/>
    </source>
</evidence>
<dbReference type="InterPro" id="IPR000276">
    <property type="entry name" value="GPCR_Rhodpsn"/>
</dbReference>